<gene>
    <name evidence="3" type="ORF">GH811_16465</name>
</gene>
<dbReference type="InterPro" id="IPR006442">
    <property type="entry name" value="Antitoxin_Phd/YefM"/>
</dbReference>
<comment type="function">
    <text evidence="2">Antitoxin component of a type II toxin-antitoxin (TA) system.</text>
</comment>
<dbReference type="Gene3D" id="3.40.1620.10">
    <property type="entry name" value="YefM-like domain"/>
    <property type="match status" value="1"/>
</dbReference>
<reference evidence="3 4" key="1">
    <citation type="journal article" date="2020" name="mSystems">
        <title>Defining Genomic and Predicted Metabolic Features of the Acetobacterium Genus.</title>
        <authorList>
            <person name="Ross D.E."/>
            <person name="Marshall C.W."/>
            <person name="Gulliver D."/>
            <person name="May H.D."/>
            <person name="Norman R.S."/>
        </authorList>
    </citation>
    <scope>NUCLEOTIDE SEQUENCE [LARGE SCALE GENOMIC DNA]</scope>
    <source>
        <strain evidence="3 4">DSM 4132</strain>
    </source>
</reference>
<dbReference type="NCBIfam" id="TIGR01552">
    <property type="entry name" value="phd_fam"/>
    <property type="match status" value="1"/>
</dbReference>
<comment type="caution">
    <text evidence="3">The sequence shown here is derived from an EMBL/GenBank/DDBJ whole genome shotgun (WGS) entry which is preliminary data.</text>
</comment>
<dbReference type="Proteomes" id="UP000622405">
    <property type="component" value="Unassembled WGS sequence"/>
</dbReference>
<organism evidence="3 4">
    <name type="scientific">Acetobacterium malicum</name>
    <dbReference type="NCBI Taxonomy" id="52692"/>
    <lineage>
        <taxon>Bacteria</taxon>
        <taxon>Bacillati</taxon>
        <taxon>Bacillota</taxon>
        <taxon>Clostridia</taxon>
        <taxon>Eubacteriales</taxon>
        <taxon>Eubacteriaceae</taxon>
        <taxon>Acetobacterium</taxon>
    </lineage>
</organism>
<sequence length="62" mass="7076">MNLKEDIRPISYIKTHAADMLKYINDNKNPIIVTQNGEARGVLLDVESYQNMINALSLMKLI</sequence>
<evidence type="ECO:0000256" key="1">
    <source>
        <dbReference type="ARBA" id="ARBA00009981"/>
    </source>
</evidence>
<dbReference type="SUPFAM" id="SSF143120">
    <property type="entry name" value="YefM-like"/>
    <property type="match status" value="1"/>
</dbReference>
<dbReference type="InterPro" id="IPR036165">
    <property type="entry name" value="YefM-like_sf"/>
</dbReference>
<comment type="similarity">
    <text evidence="1 2">Belongs to the phD/YefM antitoxin family.</text>
</comment>
<keyword evidence="4" id="KW-1185">Reference proteome</keyword>
<dbReference type="Pfam" id="PF02604">
    <property type="entry name" value="PhdYeFM_antitox"/>
    <property type="match status" value="1"/>
</dbReference>
<name>A0ABR6Z1P6_9FIRM</name>
<evidence type="ECO:0000313" key="4">
    <source>
        <dbReference type="Proteomes" id="UP000622405"/>
    </source>
</evidence>
<evidence type="ECO:0000256" key="2">
    <source>
        <dbReference type="RuleBase" id="RU362080"/>
    </source>
</evidence>
<evidence type="ECO:0000313" key="3">
    <source>
        <dbReference type="EMBL" id="MBC3901206.1"/>
    </source>
</evidence>
<proteinExistence type="inferred from homology"/>
<protein>
    <recommendedName>
        <fullName evidence="2">Antitoxin</fullName>
    </recommendedName>
</protein>
<accession>A0ABR6Z1P6</accession>
<dbReference type="EMBL" id="WJBE01000022">
    <property type="protein sequence ID" value="MBC3901206.1"/>
    <property type="molecule type" value="Genomic_DNA"/>
</dbReference>